<gene>
    <name evidence="4" type="ORF">S01H4_14883</name>
</gene>
<dbReference type="Gene3D" id="3.40.366.10">
    <property type="entry name" value="Malonyl-Coenzyme A Acyl Carrier Protein, domain 2"/>
    <property type="match status" value="1"/>
</dbReference>
<dbReference type="InterPro" id="IPR001227">
    <property type="entry name" value="Ac_transferase_dom_sf"/>
</dbReference>
<evidence type="ECO:0000256" key="1">
    <source>
        <dbReference type="ARBA" id="ARBA00022450"/>
    </source>
</evidence>
<dbReference type="InterPro" id="IPR042104">
    <property type="entry name" value="PKS_dehydratase_sf"/>
</dbReference>
<dbReference type="GO" id="GO:0004312">
    <property type="term" value="F:fatty acid synthase activity"/>
    <property type="evidence" value="ECO:0007669"/>
    <property type="project" value="TreeGrafter"/>
</dbReference>
<dbReference type="AlphaFoldDB" id="X0Z6Y9"/>
<name>X0Z6Y9_9ZZZZ</name>
<protein>
    <recommendedName>
        <fullName evidence="3">Malonyl-CoA:ACP transacylase (MAT) domain-containing protein</fullName>
    </recommendedName>
</protein>
<dbReference type="PANTHER" id="PTHR43775:SF37">
    <property type="entry name" value="SI:DKEY-61P9.11"/>
    <property type="match status" value="1"/>
</dbReference>
<comment type="caution">
    <text evidence="4">The sequence shown here is derived from an EMBL/GenBank/DDBJ whole genome shotgun (WGS) entry which is preliminary data.</text>
</comment>
<organism evidence="4">
    <name type="scientific">marine sediment metagenome</name>
    <dbReference type="NCBI Taxonomy" id="412755"/>
    <lineage>
        <taxon>unclassified sequences</taxon>
        <taxon>metagenomes</taxon>
        <taxon>ecological metagenomes</taxon>
    </lineage>
</organism>
<evidence type="ECO:0000259" key="3">
    <source>
        <dbReference type="SMART" id="SM00827"/>
    </source>
</evidence>
<evidence type="ECO:0000313" key="4">
    <source>
        <dbReference type="EMBL" id="GAG65125.1"/>
    </source>
</evidence>
<dbReference type="SUPFAM" id="SSF52151">
    <property type="entry name" value="FabD/lysophospholipase-like"/>
    <property type="match status" value="1"/>
</dbReference>
<dbReference type="InterPro" id="IPR016035">
    <property type="entry name" value="Acyl_Trfase/lysoPLipase"/>
</dbReference>
<dbReference type="InterPro" id="IPR049552">
    <property type="entry name" value="PKS_DH_N"/>
</dbReference>
<dbReference type="Gene3D" id="3.30.70.3290">
    <property type="match status" value="1"/>
</dbReference>
<dbReference type="PANTHER" id="PTHR43775">
    <property type="entry name" value="FATTY ACID SYNTHASE"/>
    <property type="match status" value="1"/>
</dbReference>
<keyword evidence="2" id="KW-0597">Phosphoprotein</keyword>
<keyword evidence="1" id="KW-0596">Phosphopantetheine</keyword>
<dbReference type="SMART" id="SM00827">
    <property type="entry name" value="PKS_AT"/>
    <property type="match status" value="1"/>
</dbReference>
<dbReference type="EMBL" id="BART01006524">
    <property type="protein sequence ID" value="GAG65125.1"/>
    <property type="molecule type" value="Genomic_DNA"/>
</dbReference>
<sequence>MLLVFSNRDTVTEIIRDLTDKEQSRVSLAAINGPSNIVVSGESYVIDKIVLQLTKLSVRNFKLNVSHGFHSILMEPILEDFKGILDTAAFHPLKIPVIPNVTGEMLKKGTLDKEYWGKHLMQTVMFEKSIHTAVKEGVTLFLEVGPDTTASGMLKAIIKDYQGISVINSLNKGKEDRIELNHAAAQVFVLGVDLDFGVLEKGKVRTEILPVCPLNKEKCWVEQYKGQKIQQALDKEQNAAKEDTLEIIGQDNPVLRDHVVRGGRIFPGAALWEAVIRKASLKYNTAVTGLKQIKHISQLALKAGRQLNISPVTLGITGIFKG</sequence>
<dbReference type="Pfam" id="PF00698">
    <property type="entry name" value="Acyl_transf_1"/>
    <property type="match status" value="1"/>
</dbReference>
<feature type="domain" description="Malonyl-CoA:ACP transacylase (MAT)" evidence="3">
    <location>
        <begin position="4"/>
        <end position="174"/>
    </location>
</feature>
<evidence type="ECO:0000256" key="2">
    <source>
        <dbReference type="ARBA" id="ARBA00022553"/>
    </source>
</evidence>
<dbReference type="GO" id="GO:0006633">
    <property type="term" value="P:fatty acid biosynthetic process"/>
    <property type="evidence" value="ECO:0007669"/>
    <property type="project" value="TreeGrafter"/>
</dbReference>
<dbReference type="Pfam" id="PF21089">
    <property type="entry name" value="PKS_DH_N"/>
    <property type="match status" value="1"/>
</dbReference>
<accession>X0Z6Y9</accession>
<dbReference type="Gene3D" id="3.10.129.110">
    <property type="entry name" value="Polyketide synthase dehydratase"/>
    <property type="match status" value="1"/>
</dbReference>
<dbReference type="InterPro" id="IPR014043">
    <property type="entry name" value="Acyl_transferase_dom"/>
</dbReference>
<reference evidence="4" key="1">
    <citation type="journal article" date="2014" name="Front. Microbiol.">
        <title>High frequency of phylogenetically diverse reductive dehalogenase-homologous genes in deep subseafloor sedimentary metagenomes.</title>
        <authorList>
            <person name="Kawai M."/>
            <person name="Futagami T."/>
            <person name="Toyoda A."/>
            <person name="Takaki Y."/>
            <person name="Nishi S."/>
            <person name="Hori S."/>
            <person name="Arai W."/>
            <person name="Tsubouchi T."/>
            <person name="Morono Y."/>
            <person name="Uchiyama I."/>
            <person name="Ito T."/>
            <person name="Fujiyama A."/>
            <person name="Inagaki F."/>
            <person name="Takami H."/>
        </authorList>
    </citation>
    <scope>NUCLEOTIDE SEQUENCE</scope>
    <source>
        <strain evidence="4">Expedition CK06-06</strain>
    </source>
</reference>
<proteinExistence type="predicted"/>
<dbReference type="InterPro" id="IPR050091">
    <property type="entry name" value="PKS_NRPS_Biosynth_Enz"/>
</dbReference>